<proteinExistence type="predicted"/>
<organism evidence="1 2">
    <name type="scientific">Kaistella haifensis DSM 19056</name>
    <dbReference type="NCBI Taxonomy" id="1450526"/>
    <lineage>
        <taxon>Bacteria</taxon>
        <taxon>Pseudomonadati</taxon>
        <taxon>Bacteroidota</taxon>
        <taxon>Flavobacteriia</taxon>
        <taxon>Flavobacteriales</taxon>
        <taxon>Weeksellaceae</taxon>
        <taxon>Chryseobacterium group</taxon>
        <taxon>Kaistella</taxon>
    </lineage>
</organism>
<keyword evidence="2" id="KW-1185">Reference proteome</keyword>
<evidence type="ECO:0000313" key="1">
    <source>
        <dbReference type="EMBL" id="OWK98096.1"/>
    </source>
</evidence>
<reference evidence="1 2" key="2">
    <citation type="submission" date="2017-05" db="EMBL/GenBank/DDBJ databases">
        <title>Genome of Chryseobacterium haifense.</title>
        <authorList>
            <person name="Newman J.D."/>
        </authorList>
    </citation>
    <scope>NUCLEOTIDE SEQUENCE [LARGE SCALE GENOMIC DNA]</scope>
    <source>
        <strain evidence="1 2">DSM 19056</strain>
    </source>
</reference>
<gene>
    <name evidence="1" type="ORF">AP75_07910</name>
</gene>
<dbReference type="AlphaFoldDB" id="A0A246B988"/>
<sequence length="107" mass="12539">MKTIDIFNVDVSNLDKTQLPSNIYAIRIKDCNNNIYDICINHQAELSEINSERDQSRMNDFLSNLEYSVVTEFFKNIKKRKPKSYSNQLEIITNNVGELFHYSRATN</sequence>
<reference evidence="1 2" key="1">
    <citation type="submission" date="2014-01" db="EMBL/GenBank/DDBJ databases">
        <authorList>
            <consortium name="Genome Consortium for Active Teaching"/>
            <person name="Sontag T.C."/>
            <person name="Newman J.D."/>
        </authorList>
    </citation>
    <scope>NUCLEOTIDE SEQUENCE [LARGE SCALE GENOMIC DNA]</scope>
    <source>
        <strain evidence="1 2">DSM 19056</strain>
    </source>
</reference>
<comment type="caution">
    <text evidence="1">The sequence shown here is derived from an EMBL/GenBank/DDBJ whole genome shotgun (WGS) entry which is preliminary data.</text>
</comment>
<dbReference type="EMBL" id="JASZ02000014">
    <property type="protein sequence ID" value="OWK98096.1"/>
    <property type="molecule type" value="Genomic_DNA"/>
</dbReference>
<accession>A0A246B988</accession>
<dbReference type="Proteomes" id="UP000197587">
    <property type="component" value="Unassembled WGS sequence"/>
</dbReference>
<name>A0A246B988_9FLAO</name>
<dbReference type="RefSeq" id="WP_088264158.1">
    <property type="nucleotide sequence ID" value="NZ_JASZ02000014.1"/>
</dbReference>
<evidence type="ECO:0000313" key="2">
    <source>
        <dbReference type="Proteomes" id="UP000197587"/>
    </source>
</evidence>
<protein>
    <submittedName>
        <fullName evidence="1">Uncharacterized protein</fullName>
    </submittedName>
</protein>